<dbReference type="EMBL" id="JAPFQA010000009">
    <property type="protein sequence ID" value="MCZ8546571.1"/>
    <property type="molecule type" value="Genomic_DNA"/>
</dbReference>
<keyword evidence="2" id="KW-1185">Reference proteome</keyword>
<accession>A0ABT4QYK0</accession>
<dbReference type="Proteomes" id="UP001152178">
    <property type="component" value="Unassembled WGS sequence"/>
</dbReference>
<gene>
    <name evidence="1" type="ORF">OOJ09_20475</name>
</gene>
<dbReference type="RefSeq" id="WP_269906924.1">
    <property type="nucleotide sequence ID" value="NZ_JAPFQA010000009.1"/>
</dbReference>
<protein>
    <submittedName>
        <fullName evidence="1">Uncharacterized protein</fullName>
    </submittedName>
</protein>
<evidence type="ECO:0000313" key="2">
    <source>
        <dbReference type="Proteomes" id="UP001152178"/>
    </source>
</evidence>
<name>A0ABT4QYK0_9HYPH</name>
<reference evidence="1" key="1">
    <citation type="submission" date="2022-11" db="EMBL/GenBank/DDBJ databases">
        <authorList>
            <person name="Coimbra C."/>
        </authorList>
    </citation>
    <scope>NUCLEOTIDE SEQUENCE</scope>
    <source>
        <strain evidence="1">Jales19</strain>
    </source>
</reference>
<organism evidence="1 2">
    <name type="scientific">Mesorhizobium qingshengii</name>
    <dbReference type="NCBI Taxonomy" id="1165689"/>
    <lineage>
        <taxon>Bacteria</taxon>
        <taxon>Pseudomonadati</taxon>
        <taxon>Pseudomonadota</taxon>
        <taxon>Alphaproteobacteria</taxon>
        <taxon>Hyphomicrobiales</taxon>
        <taxon>Phyllobacteriaceae</taxon>
        <taxon>Mesorhizobium</taxon>
    </lineage>
</organism>
<sequence>MMVKLHRPLVAERVVLRLLDVFLEIAAQNTPYTRKNIKYSIYVWPFESVKVATFADCYTNTRNI</sequence>
<proteinExistence type="predicted"/>
<evidence type="ECO:0000313" key="1">
    <source>
        <dbReference type="EMBL" id="MCZ8546571.1"/>
    </source>
</evidence>
<comment type="caution">
    <text evidence="1">The sequence shown here is derived from an EMBL/GenBank/DDBJ whole genome shotgun (WGS) entry which is preliminary data.</text>
</comment>